<dbReference type="InterPro" id="IPR036817">
    <property type="entry name" value="Transthyretin/HIU_hydrolase_sf"/>
</dbReference>
<dbReference type="SUPFAM" id="SSF49472">
    <property type="entry name" value="Transthyretin (synonym: prealbumin)"/>
    <property type="match status" value="1"/>
</dbReference>
<dbReference type="CDD" id="cd05822">
    <property type="entry name" value="TLP_HIUase"/>
    <property type="match status" value="1"/>
</dbReference>
<comment type="subunit">
    <text evidence="4 8">Homotetramer.</text>
</comment>
<evidence type="ECO:0000256" key="6">
    <source>
        <dbReference type="ARBA" id="ARBA00022801"/>
    </source>
</evidence>
<evidence type="ECO:0000256" key="4">
    <source>
        <dbReference type="ARBA" id="ARBA00011881"/>
    </source>
</evidence>
<dbReference type="InterPro" id="IPR023419">
    <property type="entry name" value="Transthyretin_CS"/>
</dbReference>
<gene>
    <name evidence="10" type="primary">uraH</name>
    <name evidence="10" type="ORF">HBA54_08815</name>
</gene>
<comment type="catalytic activity">
    <reaction evidence="1 8">
        <text>5-hydroxyisourate + H2O = 5-hydroxy-2-oxo-4-ureido-2,5-dihydro-1H-imidazole-5-carboxylate + H(+)</text>
        <dbReference type="Rhea" id="RHEA:23736"/>
        <dbReference type="ChEBI" id="CHEBI:15377"/>
        <dbReference type="ChEBI" id="CHEBI:15378"/>
        <dbReference type="ChEBI" id="CHEBI:18072"/>
        <dbReference type="ChEBI" id="CHEBI:58639"/>
        <dbReference type="EC" id="3.5.2.17"/>
    </reaction>
</comment>
<comment type="similarity">
    <text evidence="3 8">Belongs to the transthyretin family. 5-hydroxyisourate hydrolase subfamily.</text>
</comment>
<sequence length="125" mass="13411">MTGSDASGSGKLTTHVLDTAYGRPAAGVRIDVFRLDESTRDRLMTVKTNADGRCDGPLLAGDDFAVGSYELVFHVADYFRALGVALPTPAFLDVVPIRFGIAEAGQHYHVPLLVSPYGYSTYRGS</sequence>
<dbReference type="EC" id="3.5.2.17" evidence="8"/>
<organism evidence="10 11">
    <name type="scientific">Pelagibius litoralis</name>
    <dbReference type="NCBI Taxonomy" id="374515"/>
    <lineage>
        <taxon>Bacteria</taxon>
        <taxon>Pseudomonadati</taxon>
        <taxon>Pseudomonadota</taxon>
        <taxon>Alphaproteobacteria</taxon>
        <taxon>Rhodospirillales</taxon>
        <taxon>Rhodovibrionaceae</taxon>
        <taxon>Pelagibius</taxon>
    </lineage>
</organism>
<dbReference type="FunFam" id="2.60.40.180:FF:000005">
    <property type="entry name" value="5-hydroxyisourate hydrolase"/>
    <property type="match status" value="1"/>
</dbReference>
<evidence type="ECO:0000259" key="9">
    <source>
        <dbReference type="SMART" id="SM00095"/>
    </source>
</evidence>
<feature type="binding site" evidence="7">
    <location>
        <position position="53"/>
    </location>
    <ligand>
        <name>substrate</name>
    </ligand>
</feature>
<proteinExistence type="inferred from homology"/>
<comment type="function">
    <text evidence="2">Catalyzes the hydrolysis of 5-hydroxyisourate (HIU) to 2-oxo-4-hydroxy-4-carboxy-5-ureidoimidazoline (OHCU).</text>
</comment>
<feature type="domain" description="Transthyretin/hydroxyisourate hydrolase" evidence="9">
    <location>
        <begin position="7"/>
        <end position="124"/>
    </location>
</feature>
<dbReference type="Pfam" id="PF00576">
    <property type="entry name" value="Transthyretin"/>
    <property type="match status" value="1"/>
</dbReference>
<dbReference type="GO" id="GO:0006144">
    <property type="term" value="P:purine nucleobase metabolic process"/>
    <property type="evidence" value="ECO:0007669"/>
    <property type="project" value="UniProtKB-KW"/>
</dbReference>
<evidence type="ECO:0000256" key="2">
    <source>
        <dbReference type="ARBA" id="ARBA00002704"/>
    </source>
</evidence>
<dbReference type="EMBL" id="JAAQPH010000005">
    <property type="protein sequence ID" value="NIA68692.1"/>
    <property type="molecule type" value="Genomic_DNA"/>
</dbReference>
<keyword evidence="5 8" id="KW-0659">Purine metabolism</keyword>
<feature type="binding site" evidence="7">
    <location>
        <position position="122"/>
    </location>
    <ligand>
        <name>substrate</name>
    </ligand>
</feature>
<dbReference type="Proteomes" id="UP000761264">
    <property type="component" value="Unassembled WGS sequence"/>
</dbReference>
<dbReference type="GO" id="GO:0033971">
    <property type="term" value="F:hydroxyisourate hydrolase activity"/>
    <property type="evidence" value="ECO:0007669"/>
    <property type="project" value="UniProtKB-EC"/>
</dbReference>
<dbReference type="PANTHER" id="PTHR10395">
    <property type="entry name" value="URICASE AND TRANSTHYRETIN-RELATED"/>
    <property type="match status" value="1"/>
</dbReference>
<evidence type="ECO:0000256" key="7">
    <source>
        <dbReference type="PIRSR" id="PIRSR600895-51"/>
    </source>
</evidence>
<accession>A0A967C8W6</accession>
<dbReference type="PANTHER" id="PTHR10395:SF7">
    <property type="entry name" value="5-HYDROXYISOURATE HYDROLASE"/>
    <property type="match status" value="1"/>
</dbReference>
<dbReference type="SMART" id="SM00095">
    <property type="entry name" value="TR_THY"/>
    <property type="match status" value="1"/>
</dbReference>
<protein>
    <recommendedName>
        <fullName evidence="8">5-hydroxyisourate hydrolase</fullName>
        <shortName evidence="8">HIU hydrolase</shortName>
        <shortName evidence="8">HIUHase</shortName>
        <ecNumber evidence="8">3.5.2.17</ecNumber>
    </recommendedName>
</protein>
<evidence type="ECO:0000256" key="3">
    <source>
        <dbReference type="ARBA" id="ARBA00009850"/>
    </source>
</evidence>
<dbReference type="Gene3D" id="2.60.40.180">
    <property type="entry name" value="Transthyretin/hydroxyisourate hydrolase domain"/>
    <property type="match status" value="1"/>
</dbReference>
<dbReference type="AlphaFoldDB" id="A0A967C8W6"/>
<reference evidence="10" key="1">
    <citation type="submission" date="2020-03" db="EMBL/GenBank/DDBJ databases">
        <title>Genome of Pelagibius litoralis DSM 21314T.</title>
        <authorList>
            <person name="Wang G."/>
        </authorList>
    </citation>
    <scope>NUCLEOTIDE SEQUENCE</scope>
    <source>
        <strain evidence="10">DSM 21314</strain>
    </source>
</reference>
<dbReference type="NCBIfam" id="TIGR02962">
    <property type="entry name" value="hdxy_isourate"/>
    <property type="match status" value="1"/>
</dbReference>
<keyword evidence="6 8" id="KW-0378">Hydrolase</keyword>
<evidence type="ECO:0000256" key="8">
    <source>
        <dbReference type="RuleBase" id="RU361270"/>
    </source>
</evidence>
<dbReference type="PROSITE" id="PS00769">
    <property type="entry name" value="TRANSTHYRETIN_2"/>
    <property type="match status" value="1"/>
</dbReference>
<dbReference type="InterPro" id="IPR014306">
    <property type="entry name" value="Hydroxyisourate_hydrolase"/>
</dbReference>
<dbReference type="RefSeq" id="WP_167223529.1">
    <property type="nucleotide sequence ID" value="NZ_JAAQPH010000005.1"/>
</dbReference>
<dbReference type="PROSITE" id="PS00768">
    <property type="entry name" value="TRANSTHYRETIN_1"/>
    <property type="match status" value="1"/>
</dbReference>
<comment type="caution">
    <text evidence="10">The sequence shown here is derived from an EMBL/GenBank/DDBJ whole genome shotgun (WGS) entry which is preliminary data.</text>
</comment>
<dbReference type="InterPro" id="IPR000895">
    <property type="entry name" value="Transthyretin/HIU_hydrolase"/>
</dbReference>
<dbReference type="PRINTS" id="PR00189">
    <property type="entry name" value="TRNSTHYRETIN"/>
</dbReference>
<evidence type="ECO:0000313" key="10">
    <source>
        <dbReference type="EMBL" id="NIA68692.1"/>
    </source>
</evidence>
<name>A0A967C8W6_9PROT</name>
<keyword evidence="11" id="KW-1185">Reference proteome</keyword>
<dbReference type="InterPro" id="IPR023418">
    <property type="entry name" value="Thyroxine_BS"/>
</dbReference>
<feature type="binding site" evidence="7">
    <location>
        <position position="15"/>
    </location>
    <ligand>
        <name>substrate</name>
    </ligand>
</feature>
<evidence type="ECO:0000256" key="1">
    <source>
        <dbReference type="ARBA" id="ARBA00001043"/>
    </source>
</evidence>
<dbReference type="InterPro" id="IPR023416">
    <property type="entry name" value="Transthyretin/HIU_hydrolase_d"/>
</dbReference>
<evidence type="ECO:0000313" key="11">
    <source>
        <dbReference type="Proteomes" id="UP000761264"/>
    </source>
</evidence>
<evidence type="ECO:0000256" key="5">
    <source>
        <dbReference type="ARBA" id="ARBA00022631"/>
    </source>
</evidence>